<keyword evidence="3" id="KW-1185">Reference proteome</keyword>
<evidence type="ECO:0000313" key="3">
    <source>
        <dbReference type="Proteomes" id="UP000433652"/>
    </source>
</evidence>
<keyword evidence="1" id="KW-1133">Transmembrane helix</keyword>
<feature type="transmembrane region" description="Helical" evidence="1">
    <location>
        <begin position="67"/>
        <end position="87"/>
    </location>
</feature>
<dbReference type="AlphaFoldDB" id="A0A6I4SRN9"/>
<gene>
    <name evidence="2" type="ORF">GRI89_03680</name>
</gene>
<reference evidence="2 3" key="1">
    <citation type="submission" date="2019-12" db="EMBL/GenBank/DDBJ databases">
        <title>Genomic-based taxomic classification of the family Erythrobacteraceae.</title>
        <authorList>
            <person name="Xu L."/>
        </authorList>
    </citation>
    <scope>NUCLEOTIDE SEQUENCE [LARGE SCALE GENOMIC DNA]</scope>
    <source>
        <strain evidence="2 3">MCCC 1K01500</strain>
    </source>
</reference>
<sequence length="98" mass="10709">MGIYLGGIDVTWYLPALSLVGSLLIGRLMAGTRGKRTLIGWAVAPFVAYLAYALLPGNDEFLAWLPLTWPILAVLWVPALLVGALFGRRLRRMSEPLG</sequence>
<dbReference type="EMBL" id="WTYM01000030">
    <property type="protein sequence ID" value="MXO58641.1"/>
    <property type="molecule type" value="Genomic_DNA"/>
</dbReference>
<evidence type="ECO:0000256" key="1">
    <source>
        <dbReference type="SAM" id="Phobius"/>
    </source>
</evidence>
<dbReference type="Proteomes" id="UP000433652">
    <property type="component" value="Unassembled WGS sequence"/>
</dbReference>
<protein>
    <submittedName>
        <fullName evidence="2">Uncharacterized protein</fullName>
    </submittedName>
</protein>
<proteinExistence type="predicted"/>
<organism evidence="2 3">
    <name type="scientific">Croceibacterium salegens</name>
    <dbReference type="NCBI Taxonomy" id="1737568"/>
    <lineage>
        <taxon>Bacteria</taxon>
        <taxon>Pseudomonadati</taxon>
        <taxon>Pseudomonadota</taxon>
        <taxon>Alphaproteobacteria</taxon>
        <taxon>Sphingomonadales</taxon>
        <taxon>Erythrobacteraceae</taxon>
        <taxon>Croceibacterium</taxon>
    </lineage>
</organism>
<keyword evidence="1" id="KW-0812">Transmembrane</keyword>
<evidence type="ECO:0000313" key="2">
    <source>
        <dbReference type="EMBL" id="MXO58641.1"/>
    </source>
</evidence>
<feature type="transmembrane region" description="Helical" evidence="1">
    <location>
        <begin position="37"/>
        <end position="55"/>
    </location>
</feature>
<feature type="transmembrane region" description="Helical" evidence="1">
    <location>
        <begin position="12"/>
        <end position="30"/>
    </location>
</feature>
<name>A0A6I4SRN9_9SPHN</name>
<dbReference type="RefSeq" id="WP_159792323.1">
    <property type="nucleotide sequence ID" value="NZ_WTYM01000030.1"/>
</dbReference>
<keyword evidence="1" id="KW-0472">Membrane</keyword>
<comment type="caution">
    <text evidence="2">The sequence shown here is derived from an EMBL/GenBank/DDBJ whole genome shotgun (WGS) entry which is preliminary data.</text>
</comment>
<accession>A0A6I4SRN9</accession>